<accession>A0AAN8HLZ2</accession>
<dbReference type="Proteomes" id="UP001331515">
    <property type="component" value="Unassembled WGS sequence"/>
</dbReference>
<evidence type="ECO:0000313" key="2">
    <source>
        <dbReference type="EMBL" id="KAK5921349.1"/>
    </source>
</evidence>
<protein>
    <recommendedName>
        <fullName evidence="4">Secreted protein</fullName>
    </recommendedName>
</protein>
<dbReference type="AlphaFoldDB" id="A0AAN8HLZ2"/>
<sequence>MTPIVIDRPPLLLLLCGTLASFWKRRKEDGRGTGRIPVLVAVKDPTTLKRRQLFIQEGPDCFLHPSSPPPHR</sequence>
<evidence type="ECO:0000256" key="1">
    <source>
        <dbReference type="SAM" id="SignalP"/>
    </source>
</evidence>
<reference evidence="2 3" key="1">
    <citation type="journal article" date="2023" name="Mol. Biol. Evol.">
        <title>Genomics of Secondarily Temperate Adaptation in the Only Non-Antarctic Icefish.</title>
        <authorList>
            <person name="Rivera-Colon A.G."/>
            <person name="Rayamajhi N."/>
            <person name="Minhas B.F."/>
            <person name="Madrigal G."/>
            <person name="Bilyk K.T."/>
            <person name="Yoon V."/>
            <person name="Hune M."/>
            <person name="Gregory S."/>
            <person name="Cheng C.H.C."/>
            <person name="Catchen J.M."/>
        </authorList>
    </citation>
    <scope>NUCLEOTIDE SEQUENCE [LARGE SCALE GENOMIC DNA]</scope>
    <source>
        <tissue evidence="2">White muscle</tissue>
    </source>
</reference>
<feature type="signal peptide" evidence="1">
    <location>
        <begin position="1"/>
        <end position="20"/>
    </location>
</feature>
<comment type="caution">
    <text evidence="2">The sequence shown here is derived from an EMBL/GenBank/DDBJ whole genome shotgun (WGS) entry which is preliminary data.</text>
</comment>
<organism evidence="2 3">
    <name type="scientific">Champsocephalus gunnari</name>
    <name type="common">Mackerel icefish</name>
    <dbReference type="NCBI Taxonomy" id="52237"/>
    <lineage>
        <taxon>Eukaryota</taxon>
        <taxon>Metazoa</taxon>
        <taxon>Chordata</taxon>
        <taxon>Craniata</taxon>
        <taxon>Vertebrata</taxon>
        <taxon>Euteleostomi</taxon>
        <taxon>Actinopterygii</taxon>
        <taxon>Neopterygii</taxon>
        <taxon>Teleostei</taxon>
        <taxon>Neoteleostei</taxon>
        <taxon>Acanthomorphata</taxon>
        <taxon>Eupercaria</taxon>
        <taxon>Perciformes</taxon>
        <taxon>Notothenioidei</taxon>
        <taxon>Channichthyidae</taxon>
        <taxon>Champsocephalus</taxon>
    </lineage>
</organism>
<proteinExistence type="predicted"/>
<evidence type="ECO:0008006" key="4">
    <source>
        <dbReference type="Google" id="ProtNLM"/>
    </source>
</evidence>
<feature type="chain" id="PRO_5042905305" description="Secreted protein" evidence="1">
    <location>
        <begin position="21"/>
        <end position="72"/>
    </location>
</feature>
<dbReference type="EMBL" id="JAURVH010001523">
    <property type="protein sequence ID" value="KAK5921349.1"/>
    <property type="molecule type" value="Genomic_DNA"/>
</dbReference>
<keyword evidence="3" id="KW-1185">Reference proteome</keyword>
<keyword evidence="1" id="KW-0732">Signal</keyword>
<evidence type="ECO:0000313" key="3">
    <source>
        <dbReference type="Proteomes" id="UP001331515"/>
    </source>
</evidence>
<gene>
    <name evidence="2" type="ORF">CgunFtcFv8_025064</name>
</gene>
<name>A0AAN8HLZ2_CHAGU</name>